<name>A0A1W6K370_9CREN</name>
<dbReference type="EMBL" id="CP020477">
    <property type="protein sequence ID" value="ARM76983.1"/>
    <property type="molecule type" value="Genomic_DNA"/>
</dbReference>
<keyword evidence="4" id="KW-1185">Reference proteome</keyword>
<evidence type="ECO:0000313" key="4">
    <source>
        <dbReference type="Proteomes" id="UP000193404"/>
    </source>
</evidence>
<evidence type="ECO:0000256" key="1">
    <source>
        <dbReference type="ARBA" id="ARBA00023118"/>
    </source>
</evidence>
<evidence type="ECO:0000313" key="3">
    <source>
        <dbReference type="EMBL" id="ARM76983.1"/>
    </source>
</evidence>
<dbReference type="InterPro" id="IPR005537">
    <property type="entry name" value="RAMP_III_fam"/>
</dbReference>
<dbReference type="Proteomes" id="UP000193404">
    <property type="component" value="Chromosome"/>
</dbReference>
<dbReference type="OrthoDB" id="42644at2157"/>
<organism evidence="3 4">
    <name type="scientific">Acidianus manzaensis</name>
    <dbReference type="NCBI Taxonomy" id="282676"/>
    <lineage>
        <taxon>Archaea</taxon>
        <taxon>Thermoproteota</taxon>
        <taxon>Thermoprotei</taxon>
        <taxon>Sulfolobales</taxon>
        <taxon>Sulfolobaceae</taxon>
        <taxon>Acidianus</taxon>
    </lineage>
</organism>
<reference evidence="3 4" key="1">
    <citation type="submission" date="2017-03" db="EMBL/GenBank/DDBJ databases">
        <title>Sulfur activation and transportation mechanism of thermophilic Archaea Acidianus manzaensis YN-25.</title>
        <authorList>
            <person name="Ma Y."/>
            <person name="Yang Y."/>
            <person name="Xia J."/>
        </authorList>
    </citation>
    <scope>NUCLEOTIDE SEQUENCE [LARGE SCALE GENOMIC DNA]</scope>
    <source>
        <strain evidence="3 4">YN-25</strain>
    </source>
</reference>
<feature type="domain" description="CRISPR type III-associated protein" evidence="2">
    <location>
        <begin position="2"/>
        <end position="184"/>
    </location>
</feature>
<dbReference type="GO" id="GO:0051607">
    <property type="term" value="P:defense response to virus"/>
    <property type="evidence" value="ECO:0007669"/>
    <property type="project" value="UniProtKB-KW"/>
</dbReference>
<accession>A0A1W6K370</accession>
<evidence type="ECO:0000259" key="2">
    <source>
        <dbReference type="Pfam" id="PF03787"/>
    </source>
</evidence>
<protein>
    <recommendedName>
        <fullName evidence="2">CRISPR type III-associated protein domain-containing protein</fullName>
    </recommendedName>
</protein>
<gene>
    <name evidence="3" type="ORF">B6F84_00035</name>
</gene>
<proteinExistence type="predicted"/>
<dbReference type="STRING" id="282676.B6F84_00035"/>
<keyword evidence="1" id="KW-0051">Antiviral defense</keyword>
<dbReference type="AlphaFoldDB" id="A0A1W6K370"/>
<sequence length="247" mass="27813">MTVVSDYLHVGSGEYSVEVLKPISDVDKLVDQALKGDIPNEVNNFFSQEMYLMNHYEGKTVIPGSTIKGMVRTRLELAIPGSCYIVDSRGSNYSPRYKSIFKPEHKKSDRFDPEDYPNVCPVCNLLGNSGLASRVNFSDFVSSDKTDVIKISNVGYEVAKKGARFSGKVVYNSLSKEELGMLFYGFGIRVQNGRVLSKVQLLGRFKYEDKRFGRVTFSIGAVNSSDVISSIQAFQTKYRPRDFKEDW</sequence>
<dbReference type="Pfam" id="PF03787">
    <property type="entry name" value="RAMPs"/>
    <property type="match status" value="1"/>
</dbReference>
<dbReference type="KEGG" id="aman:B6F84_00035"/>